<organism evidence="1 2">
    <name type="scientific">Suillus plorans</name>
    <dbReference type="NCBI Taxonomy" id="116603"/>
    <lineage>
        <taxon>Eukaryota</taxon>
        <taxon>Fungi</taxon>
        <taxon>Dikarya</taxon>
        <taxon>Basidiomycota</taxon>
        <taxon>Agaricomycotina</taxon>
        <taxon>Agaricomycetes</taxon>
        <taxon>Agaricomycetidae</taxon>
        <taxon>Boletales</taxon>
        <taxon>Suillineae</taxon>
        <taxon>Suillaceae</taxon>
        <taxon>Suillus</taxon>
    </lineage>
</organism>
<comment type="caution">
    <text evidence="1">The sequence shown here is derived from an EMBL/GenBank/DDBJ whole genome shotgun (WGS) entry which is preliminary data.</text>
</comment>
<dbReference type="OrthoDB" id="2668373at2759"/>
<name>A0A9P7AJX4_9AGAM</name>
<accession>A0A9P7AJX4</accession>
<dbReference type="GeneID" id="64600826"/>
<protein>
    <submittedName>
        <fullName evidence="1">Uncharacterized protein</fullName>
    </submittedName>
</protein>
<reference evidence="1" key="1">
    <citation type="journal article" date="2020" name="New Phytol.">
        <title>Comparative genomics reveals dynamic genome evolution in host specialist ectomycorrhizal fungi.</title>
        <authorList>
            <person name="Lofgren L.A."/>
            <person name="Nguyen N.H."/>
            <person name="Vilgalys R."/>
            <person name="Ruytinx J."/>
            <person name="Liao H.L."/>
            <person name="Branco S."/>
            <person name="Kuo A."/>
            <person name="LaButti K."/>
            <person name="Lipzen A."/>
            <person name="Andreopoulos W."/>
            <person name="Pangilinan J."/>
            <person name="Riley R."/>
            <person name="Hundley H."/>
            <person name="Na H."/>
            <person name="Barry K."/>
            <person name="Grigoriev I.V."/>
            <person name="Stajich J.E."/>
            <person name="Kennedy P.G."/>
        </authorList>
    </citation>
    <scope>NUCLEOTIDE SEQUENCE</scope>
    <source>
        <strain evidence="1">S12</strain>
    </source>
</reference>
<dbReference type="Proteomes" id="UP000719766">
    <property type="component" value="Unassembled WGS sequence"/>
</dbReference>
<sequence length="78" mass="8618">MTGLDGLVGLHNLTFTAKEYGLTYKSALKSLQDIMRDPYHGPKLVEQLQSWAEAGWATCCKVDGNEAPHNVDIEIVLD</sequence>
<keyword evidence="2" id="KW-1185">Reference proteome</keyword>
<dbReference type="EMBL" id="JABBWE010000051">
    <property type="protein sequence ID" value="KAG1790364.1"/>
    <property type="molecule type" value="Genomic_DNA"/>
</dbReference>
<evidence type="ECO:0000313" key="1">
    <source>
        <dbReference type="EMBL" id="KAG1790364.1"/>
    </source>
</evidence>
<evidence type="ECO:0000313" key="2">
    <source>
        <dbReference type="Proteomes" id="UP000719766"/>
    </source>
</evidence>
<gene>
    <name evidence="1" type="ORF">HD556DRAFT_1446297</name>
</gene>
<dbReference type="AlphaFoldDB" id="A0A9P7AJX4"/>
<dbReference type="RefSeq" id="XP_041157336.1">
    <property type="nucleotide sequence ID" value="XM_041307062.1"/>
</dbReference>
<proteinExistence type="predicted"/>